<keyword evidence="4" id="KW-1185">Reference proteome</keyword>
<dbReference type="InParanoid" id="A0A2T3AGL8"/>
<keyword evidence="2" id="KW-0732">Signal</keyword>
<dbReference type="EMBL" id="KZ678392">
    <property type="protein sequence ID" value="PSR97364.1"/>
    <property type="molecule type" value="Genomic_DNA"/>
</dbReference>
<protein>
    <recommendedName>
        <fullName evidence="5">Gas1-like protein</fullName>
    </recommendedName>
</protein>
<evidence type="ECO:0008006" key="5">
    <source>
        <dbReference type="Google" id="ProtNLM"/>
    </source>
</evidence>
<dbReference type="InterPro" id="IPR021476">
    <property type="entry name" value="Egh16-like"/>
</dbReference>
<dbReference type="STRING" id="2025994.A0A2T3AGL8"/>
<reference evidence="3 4" key="1">
    <citation type="journal article" date="2018" name="Mycol. Prog.">
        <title>Coniella lustricola, a new species from submerged detritus.</title>
        <authorList>
            <person name="Raudabaugh D.B."/>
            <person name="Iturriaga T."/>
            <person name="Carver A."/>
            <person name="Mondo S."/>
            <person name="Pangilinan J."/>
            <person name="Lipzen A."/>
            <person name="He G."/>
            <person name="Amirebrahimi M."/>
            <person name="Grigoriev I.V."/>
            <person name="Miller A.N."/>
        </authorList>
    </citation>
    <scope>NUCLEOTIDE SEQUENCE [LARGE SCALE GENOMIC DNA]</scope>
    <source>
        <strain evidence="3 4">B22-T-1</strain>
    </source>
</reference>
<name>A0A2T3AGL8_9PEZI</name>
<feature type="compositionally biased region" description="Basic and acidic residues" evidence="1">
    <location>
        <begin position="295"/>
        <end position="307"/>
    </location>
</feature>
<dbReference type="PANTHER" id="PTHR34618">
    <property type="entry name" value="SURFACE PROTEIN MAS1, PUTATIVE-RELATED"/>
    <property type="match status" value="1"/>
</dbReference>
<dbReference type="PANTHER" id="PTHR34618:SF3">
    <property type="entry name" value="GEGH 16 PROTEIN"/>
    <property type="match status" value="1"/>
</dbReference>
<dbReference type="Proteomes" id="UP000241462">
    <property type="component" value="Unassembled WGS sequence"/>
</dbReference>
<dbReference type="OrthoDB" id="3241054at2759"/>
<dbReference type="Pfam" id="PF11327">
    <property type="entry name" value="Egh16-like"/>
    <property type="match status" value="1"/>
</dbReference>
<dbReference type="AlphaFoldDB" id="A0A2T3AGL8"/>
<feature type="compositionally biased region" description="Low complexity" evidence="1">
    <location>
        <begin position="274"/>
        <end position="284"/>
    </location>
</feature>
<feature type="region of interest" description="Disordered" evidence="1">
    <location>
        <begin position="274"/>
        <end position="310"/>
    </location>
</feature>
<feature type="signal peptide" evidence="2">
    <location>
        <begin position="1"/>
        <end position="19"/>
    </location>
</feature>
<evidence type="ECO:0000313" key="3">
    <source>
        <dbReference type="EMBL" id="PSR97364.1"/>
    </source>
</evidence>
<evidence type="ECO:0000256" key="1">
    <source>
        <dbReference type="SAM" id="MobiDB-lite"/>
    </source>
</evidence>
<evidence type="ECO:0000313" key="4">
    <source>
        <dbReference type="Proteomes" id="UP000241462"/>
    </source>
</evidence>
<feature type="chain" id="PRO_5015711515" description="Gas1-like protein" evidence="2">
    <location>
        <begin position="20"/>
        <end position="326"/>
    </location>
</feature>
<sequence length="326" mass="33145">MPSAIRTIFGAAMLSMVHGQGVILKAVGSSGTSYGLQVDSTNTADANFISDAEISANVVNECGRTLVGGNIDVGANTEDALAAGNVTQVTKGSTVKITIDQRSANGTGPFTCDMDQTGNTLATGQTTLATTAGTATSSTGQVTLSVTMPKDMACQGSSTGNVCTIRCRNAEDFGGCVAVQQTDVTALAGDNAPSNITTASTLAEVMSQIAQNEKDLPAAIKGNQESAADMNAQDANIFAAIMASDNAIAQSEAAELKTKTVSTATVAAAGAAAAATTTAASNNGNGNGKKGKNNKHNDNNNKRESSVWRRKRYVDVAAQFSEEANE</sequence>
<accession>A0A2T3AGL8</accession>
<proteinExistence type="predicted"/>
<evidence type="ECO:0000256" key="2">
    <source>
        <dbReference type="SAM" id="SignalP"/>
    </source>
</evidence>
<organism evidence="3 4">
    <name type="scientific">Coniella lustricola</name>
    <dbReference type="NCBI Taxonomy" id="2025994"/>
    <lineage>
        <taxon>Eukaryota</taxon>
        <taxon>Fungi</taxon>
        <taxon>Dikarya</taxon>
        <taxon>Ascomycota</taxon>
        <taxon>Pezizomycotina</taxon>
        <taxon>Sordariomycetes</taxon>
        <taxon>Sordariomycetidae</taxon>
        <taxon>Diaporthales</taxon>
        <taxon>Schizoparmaceae</taxon>
        <taxon>Coniella</taxon>
    </lineage>
</organism>
<gene>
    <name evidence="3" type="ORF">BD289DRAFT_480208</name>
</gene>